<feature type="transmembrane region" description="Helical" evidence="6">
    <location>
        <begin position="257"/>
        <end position="282"/>
    </location>
</feature>
<dbReference type="GO" id="GO:0055085">
    <property type="term" value="P:transmembrane transport"/>
    <property type="evidence" value="ECO:0007669"/>
    <property type="project" value="TreeGrafter"/>
</dbReference>
<dbReference type="Pfam" id="PF01594">
    <property type="entry name" value="AI-2E_transport"/>
    <property type="match status" value="1"/>
</dbReference>
<comment type="subcellular location">
    <subcellularLocation>
        <location evidence="1">Membrane</location>
        <topology evidence="1">Multi-pass membrane protein</topology>
    </subcellularLocation>
</comment>
<evidence type="ECO:0000256" key="4">
    <source>
        <dbReference type="ARBA" id="ARBA00022989"/>
    </source>
</evidence>
<feature type="transmembrane region" description="Helical" evidence="6">
    <location>
        <begin position="294"/>
        <end position="311"/>
    </location>
</feature>
<evidence type="ECO:0000256" key="6">
    <source>
        <dbReference type="SAM" id="Phobius"/>
    </source>
</evidence>
<reference evidence="7" key="1">
    <citation type="submission" date="2016-04" db="EMBL/GenBank/DDBJ databases">
        <authorList>
            <person name="Evans L.H."/>
            <person name="Alamgir A."/>
            <person name="Owens N."/>
            <person name="Weber N.D."/>
            <person name="Virtaneva K."/>
            <person name="Barbian K."/>
            <person name="Babar A."/>
            <person name="Rosenke K."/>
        </authorList>
    </citation>
    <scope>NUCLEOTIDE SEQUENCE</scope>
    <source>
        <strain evidence="7">86</strain>
    </source>
</reference>
<feature type="transmembrane region" description="Helical" evidence="6">
    <location>
        <begin position="73"/>
        <end position="98"/>
    </location>
</feature>
<dbReference type="PANTHER" id="PTHR21716">
    <property type="entry name" value="TRANSMEMBRANE PROTEIN"/>
    <property type="match status" value="1"/>
</dbReference>
<evidence type="ECO:0000313" key="7">
    <source>
        <dbReference type="EMBL" id="SBW11370.1"/>
    </source>
</evidence>
<feature type="transmembrane region" description="Helical" evidence="6">
    <location>
        <begin position="229"/>
        <end position="251"/>
    </location>
</feature>
<feature type="transmembrane region" description="Helical" evidence="6">
    <location>
        <begin position="14"/>
        <end position="36"/>
    </location>
</feature>
<dbReference type="AlphaFoldDB" id="A0A212KI27"/>
<comment type="similarity">
    <text evidence="2">Belongs to the autoinducer-2 exporter (AI-2E) (TC 2.A.86) family.</text>
</comment>
<sequence>MEHRELTWRERGRLWLRLGIRLALVALAVFLLVRIAPPVLSLLMPFVLALIMAWILNPVIRAVQRRLGVSRKLLSLLLIVLLFAVAGGALAALLYNIVAEVAALVSNYPVIWKDTLQPAIYQTEQFFSELFAALPDQVGTVANRTLDQLVDWLNSALPVLASHVSSAAGSFAVSIPAFAVSTIIFIMASFLITSDYPRLRFLLLDKLSGSIRGLLSDVKRTAVAAFGGYVKAQLILSAGVFVILLLGFVIIGQSYAVLLAFLLAVLDFVPLIGSGTIMIPWAAIDLLTGEYRHAAELLVIWGIIALFRRMAEPKIVGDQTGLSPILSLVSIYVGMQVAGVGGMIFGPMLCLIFLNIYRLGIFDGSITDLRLAATDVSALLQNRPGPEEEKTEE</sequence>
<feature type="transmembrane region" description="Helical" evidence="6">
    <location>
        <begin position="42"/>
        <end position="61"/>
    </location>
</feature>
<evidence type="ECO:0008006" key="8">
    <source>
        <dbReference type="Google" id="ProtNLM"/>
    </source>
</evidence>
<dbReference type="NCBIfam" id="TIGR02872">
    <property type="entry name" value="spore_ytvI"/>
    <property type="match status" value="1"/>
</dbReference>
<feature type="transmembrane region" description="Helical" evidence="6">
    <location>
        <begin position="331"/>
        <end position="354"/>
    </location>
</feature>
<keyword evidence="3 6" id="KW-0812">Transmembrane</keyword>
<evidence type="ECO:0000256" key="3">
    <source>
        <dbReference type="ARBA" id="ARBA00022692"/>
    </source>
</evidence>
<gene>
    <name evidence="7" type="ORF">KL86CLO1_13252</name>
</gene>
<dbReference type="EMBL" id="FLUN01000001">
    <property type="protein sequence ID" value="SBW11370.1"/>
    <property type="molecule type" value="Genomic_DNA"/>
</dbReference>
<protein>
    <recommendedName>
        <fullName evidence="8">Sporulation integral membrane protein YtvI</fullName>
    </recommendedName>
</protein>
<name>A0A212KI27_9FIRM</name>
<evidence type="ECO:0000256" key="2">
    <source>
        <dbReference type="ARBA" id="ARBA00009773"/>
    </source>
</evidence>
<proteinExistence type="inferred from homology"/>
<dbReference type="InterPro" id="IPR014227">
    <property type="entry name" value="YtvI-like"/>
</dbReference>
<dbReference type="InterPro" id="IPR002549">
    <property type="entry name" value="AI-2E-like"/>
</dbReference>
<dbReference type="GO" id="GO:0016020">
    <property type="term" value="C:membrane"/>
    <property type="evidence" value="ECO:0007669"/>
    <property type="project" value="UniProtKB-SubCell"/>
</dbReference>
<feature type="transmembrane region" description="Helical" evidence="6">
    <location>
        <begin position="167"/>
        <end position="192"/>
    </location>
</feature>
<evidence type="ECO:0000256" key="5">
    <source>
        <dbReference type="ARBA" id="ARBA00023136"/>
    </source>
</evidence>
<keyword evidence="4 6" id="KW-1133">Transmembrane helix</keyword>
<organism evidence="7">
    <name type="scientific">uncultured Eubacteriales bacterium</name>
    <dbReference type="NCBI Taxonomy" id="172733"/>
    <lineage>
        <taxon>Bacteria</taxon>
        <taxon>Bacillati</taxon>
        <taxon>Bacillota</taxon>
        <taxon>Clostridia</taxon>
        <taxon>Eubacteriales</taxon>
        <taxon>environmental samples</taxon>
    </lineage>
</organism>
<keyword evidence="5 6" id="KW-0472">Membrane</keyword>
<accession>A0A212KI27</accession>
<dbReference type="PANTHER" id="PTHR21716:SF68">
    <property type="entry name" value="TRANSPORT PROTEIN YTVI-RELATED"/>
    <property type="match status" value="1"/>
</dbReference>
<evidence type="ECO:0000256" key="1">
    <source>
        <dbReference type="ARBA" id="ARBA00004141"/>
    </source>
</evidence>